<comment type="caution">
    <text evidence="1">The sequence shown here is derived from an EMBL/GenBank/DDBJ whole genome shotgun (WGS) entry which is preliminary data.</text>
</comment>
<proteinExistence type="predicted"/>
<organism evidence="1 2">
    <name type="scientific">Actinomadura harenae</name>
    <dbReference type="NCBI Taxonomy" id="2483351"/>
    <lineage>
        <taxon>Bacteria</taxon>
        <taxon>Bacillati</taxon>
        <taxon>Actinomycetota</taxon>
        <taxon>Actinomycetes</taxon>
        <taxon>Streptosporangiales</taxon>
        <taxon>Thermomonosporaceae</taxon>
        <taxon>Actinomadura</taxon>
    </lineage>
</organism>
<dbReference type="EMBL" id="RFFG01000030">
    <property type="protein sequence ID" value="RMI42794.1"/>
    <property type="molecule type" value="Genomic_DNA"/>
</dbReference>
<name>A0A3M2LZ40_9ACTN</name>
<reference evidence="1 2" key="1">
    <citation type="submission" date="2018-10" db="EMBL/GenBank/DDBJ databases">
        <title>Isolation from soil.</title>
        <authorList>
            <person name="Hu J."/>
        </authorList>
    </citation>
    <scope>NUCLEOTIDE SEQUENCE [LARGE SCALE GENOMIC DNA]</scope>
    <source>
        <strain evidence="1 2">NEAU-Ht49</strain>
    </source>
</reference>
<evidence type="ECO:0000313" key="2">
    <source>
        <dbReference type="Proteomes" id="UP000282674"/>
    </source>
</evidence>
<dbReference type="AlphaFoldDB" id="A0A3M2LZ40"/>
<accession>A0A3M2LZ40</accession>
<evidence type="ECO:0000313" key="1">
    <source>
        <dbReference type="EMBL" id="RMI42794.1"/>
    </source>
</evidence>
<keyword evidence="2" id="KW-1185">Reference proteome</keyword>
<protein>
    <submittedName>
        <fullName evidence="1">Uncharacterized protein</fullName>
    </submittedName>
</protein>
<dbReference type="Proteomes" id="UP000282674">
    <property type="component" value="Unassembled WGS sequence"/>
</dbReference>
<gene>
    <name evidence="1" type="ORF">EBO15_18275</name>
</gene>
<sequence>MGMLTAHLHEHAATVDLSDFDRPVWDANTILLGGPALTRPAADGATTLRKVAELITPALQEGAPTTQHAPGITWEDAARW</sequence>